<accession>A0A0C3ETX3</accession>
<organism evidence="1 2">
    <name type="scientific">Piloderma croceum (strain F 1598)</name>
    <dbReference type="NCBI Taxonomy" id="765440"/>
    <lineage>
        <taxon>Eukaryota</taxon>
        <taxon>Fungi</taxon>
        <taxon>Dikarya</taxon>
        <taxon>Basidiomycota</taxon>
        <taxon>Agaricomycotina</taxon>
        <taxon>Agaricomycetes</taxon>
        <taxon>Agaricomycetidae</taxon>
        <taxon>Atheliales</taxon>
        <taxon>Atheliaceae</taxon>
        <taxon>Piloderma</taxon>
    </lineage>
</organism>
<evidence type="ECO:0000313" key="2">
    <source>
        <dbReference type="Proteomes" id="UP000054166"/>
    </source>
</evidence>
<gene>
    <name evidence="1" type="ORF">PILCRDRAFT_752785</name>
</gene>
<dbReference type="AlphaFoldDB" id="A0A0C3ETX3"/>
<name>A0A0C3ETX3_PILCF</name>
<dbReference type="InParanoid" id="A0A0C3ETX3"/>
<protein>
    <submittedName>
        <fullName evidence="1">Uncharacterized protein</fullName>
    </submittedName>
</protein>
<evidence type="ECO:0000313" key="1">
    <source>
        <dbReference type="EMBL" id="KIM71519.1"/>
    </source>
</evidence>
<proteinExistence type="predicted"/>
<dbReference type="OrthoDB" id="2683388at2759"/>
<dbReference type="EMBL" id="KN833290">
    <property type="protein sequence ID" value="KIM71519.1"/>
    <property type="molecule type" value="Genomic_DNA"/>
</dbReference>
<reference evidence="2" key="2">
    <citation type="submission" date="2015-01" db="EMBL/GenBank/DDBJ databases">
        <title>Evolutionary Origins and Diversification of the Mycorrhizal Mutualists.</title>
        <authorList>
            <consortium name="DOE Joint Genome Institute"/>
            <consortium name="Mycorrhizal Genomics Consortium"/>
            <person name="Kohler A."/>
            <person name="Kuo A."/>
            <person name="Nagy L.G."/>
            <person name="Floudas D."/>
            <person name="Copeland A."/>
            <person name="Barry K.W."/>
            <person name="Cichocki N."/>
            <person name="Veneault-Fourrey C."/>
            <person name="LaButti K."/>
            <person name="Lindquist E.A."/>
            <person name="Lipzen A."/>
            <person name="Lundell T."/>
            <person name="Morin E."/>
            <person name="Murat C."/>
            <person name="Riley R."/>
            <person name="Ohm R."/>
            <person name="Sun H."/>
            <person name="Tunlid A."/>
            <person name="Henrissat B."/>
            <person name="Grigoriev I.V."/>
            <person name="Hibbett D.S."/>
            <person name="Martin F."/>
        </authorList>
    </citation>
    <scope>NUCLEOTIDE SEQUENCE [LARGE SCALE GENOMIC DNA]</scope>
    <source>
        <strain evidence="2">F 1598</strain>
    </source>
</reference>
<dbReference type="Proteomes" id="UP000054166">
    <property type="component" value="Unassembled WGS sequence"/>
</dbReference>
<reference evidence="1 2" key="1">
    <citation type="submission" date="2014-04" db="EMBL/GenBank/DDBJ databases">
        <authorList>
            <consortium name="DOE Joint Genome Institute"/>
            <person name="Kuo A."/>
            <person name="Tarkka M."/>
            <person name="Buscot F."/>
            <person name="Kohler A."/>
            <person name="Nagy L.G."/>
            <person name="Floudas D."/>
            <person name="Copeland A."/>
            <person name="Barry K.W."/>
            <person name="Cichocki N."/>
            <person name="Veneault-Fourrey C."/>
            <person name="LaButti K."/>
            <person name="Lindquist E.A."/>
            <person name="Lipzen A."/>
            <person name="Lundell T."/>
            <person name="Morin E."/>
            <person name="Murat C."/>
            <person name="Sun H."/>
            <person name="Tunlid A."/>
            <person name="Henrissat B."/>
            <person name="Grigoriev I.V."/>
            <person name="Hibbett D.S."/>
            <person name="Martin F."/>
            <person name="Nordberg H.P."/>
            <person name="Cantor M.N."/>
            <person name="Hua S.X."/>
        </authorList>
    </citation>
    <scope>NUCLEOTIDE SEQUENCE [LARGE SCALE GENOMIC DNA]</scope>
    <source>
        <strain evidence="1 2">F 1598</strain>
    </source>
</reference>
<sequence length="82" mass="9636">MMYSDMRKEDSNCGELIEKTANVLNDDRLKLLFVSVQQNNIDICIQYALRSCRTLTEGKDRLRNLVKKSLAWFPHVWNVSCR</sequence>
<keyword evidence="2" id="KW-1185">Reference proteome</keyword>
<dbReference type="HOGENOM" id="CLU_2559114_0_0_1"/>